<dbReference type="EMBL" id="JALZWP010000009">
    <property type="protein sequence ID" value="MCL1629113.1"/>
    <property type="molecule type" value="Genomic_DNA"/>
</dbReference>
<organism evidence="2 3">
    <name type="scientific">Roseinatronobacter domitianus</name>
    <dbReference type="NCBI Taxonomy" id="2940293"/>
    <lineage>
        <taxon>Bacteria</taxon>
        <taxon>Pseudomonadati</taxon>
        <taxon>Pseudomonadota</taxon>
        <taxon>Alphaproteobacteria</taxon>
        <taxon>Rhodobacterales</taxon>
        <taxon>Paracoccaceae</taxon>
        <taxon>Roseinatronobacter</taxon>
    </lineage>
</organism>
<sequence length="47" mass="5057">MPKVMGETRKLGKPAQPVQPRQMTAKAPERYGTILSVVNGARHVAGV</sequence>
<proteinExistence type="predicted"/>
<keyword evidence="3" id="KW-1185">Reference proteome</keyword>
<protein>
    <submittedName>
        <fullName evidence="2">Uncharacterized protein</fullName>
    </submittedName>
</protein>
<evidence type="ECO:0000313" key="2">
    <source>
        <dbReference type="EMBL" id="MCL1629113.1"/>
    </source>
</evidence>
<gene>
    <name evidence="2" type="ORF">M3N55_10255</name>
</gene>
<dbReference type="RefSeq" id="WP_249058537.1">
    <property type="nucleotide sequence ID" value="NZ_JALZWP010000009.1"/>
</dbReference>
<feature type="compositionally biased region" description="Basic and acidic residues" evidence="1">
    <location>
        <begin position="1"/>
        <end position="10"/>
    </location>
</feature>
<evidence type="ECO:0000256" key="1">
    <source>
        <dbReference type="SAM" id="MobiDB-lite"/>
    </source>
</evidence>
<reference evidence="2 3" key="1">
    <citation type="submission" date="2022-05" db="EMBL/GenBank/DDBJ databases">
        <title>Seasonal and diel survey of microbial diversity of the Tyrrhenian coast.</title>
        <authorList>
            <person name="Gattoni G."/>
            <person name="Corral P."/>
        </authorList>
    </citation>
    <scope>NUCLEOTIDE SEQUENCE [LARGE SCALE GENOMIC DNA]</scope>
    <source>
        <strain evidence="2 3">V10</strain>
    </source>
</reference>
<comment type="caution">
    <text evidence="2">The sequence shown here is derived from an EMBL/GenBank/DDBJ whole genome shotgun (WGS) entry which is preliminary data.</text>
</comment>
<evidence type="ECO:0000313" key="3">
    <source>
        <dbReference type="Proteomes" id="UP001202550"/>
    </source>
</evidence>
<feature type="region of interest" description="Disordered" evidence="1">
    <location>
        <begin position="1"/>
        <end position="27"/>
    </location>
</feature>
<accession>A0ABT0M384</accession>
<dbReference type="Proteomes" id="UP001202550">
    <property type="component" value="Unassembled WGS sequence"/>
</dbReference>
<name>A0ABT0M384_9RHOB</name>